<dbReference type="RefSeq" id="WP_092590269.1">
    <property type="nucleotide sequence ID" value="NZ_FMWL01000005.1"/>
</dbReference>
<dbReference type="InterPro" id="IPR019987">
    <property type="entry name" value="GTP-bd_ribosome_bio_YsxC"/>
</dbReference>
<evidence type="ECO:0000256" key="9">
    <source>
        <dbReference type="ARBA" id="ARBA00023306"/>
    </source>
</evidence>
<dbReference type="HAMAP" id="MF_00321">
    <property type="entry name" value="GTPase_EngB"/>
    <property type="match status" value="1"/>
</dbReference>
<comment type="cofactor">
    <cofactor evidence="1">
        <name>Mg(2+)</name>
        <dbReference type="ChEBI" id="CHEBI:18420"/>
    </cofactor>
</comment>
<sequence>MKIQNSRFIISAVKRDQYPEDLLPEIAMAGRSNVGKSSLINMLINRKGLAKTSSTPGKTQTINFYDLDGKMRLVDLPGYGYARVSKDKKSGWGKIIESYLVDRPNLMEVFLLVDLRHDPSEDDRLMYEWIRTFGYKGIVIATKADKIKNSQLQIRKKALREKLGMDPEDVLLITSADSRKGKYDVWDFINSLLEQKGFEARFERQQPDQAER</sequence>
<feature type="domain" description="EngB-type G" evidence="11">
    <location>
        <begin position="22"/>
        <end position="195"/>
    </location>
</feature>
<accession>A0A1G5RXQ2</accession>
<dbReference type="NCBIfam" id="TIGR03598">
    <property type="entry name" value="GTPase_YsxC"/>
    <property type="match status" value="1"/>
</dbReference>
<comment type="similarity">
    <text evidence="2 10">Belongs to the TRAFAC class TrmE-Era-EngA-EngB-Septin-like GTPase superfamily. EngB GTPase family.</text>
</comment>
<dbReference type="PANTHER" id="PTHR11649:SF13">
    <property type="entry name" value="ENGB-TYPE G DOMAIN-CONTAINING PROTEIN"/>
    <property type="match status" value="1"/>
</dbReference>
<dbReference type="Gene3D" id="3.40.50.300">
    <property type="entry name" value="P-loop containing nucleotide triphosphate hydrolases"/>
    <property type="match status" value="1"/>
</dbReference>
<evidence type="ECO:0000256" key="3">
    <source>
        <dbReference type="ARBA" id="ARBA00022618"/>
    </source>
</evidence>
<dbReference type="InterPro" id="IPR006073">
    <property type="entry name" value="GTP-bd"/>
</dbReference>
<proteinExistence type="inferred from homology"/>
<dbReference type="GO" id="GO:0005829">
    <property type="term" value="C:cytosol"/>
    <property type="evidence" value="ECO:0007669"/>
    <property type="project" value="TreeGrafter"/>
</dbReference>
<dbReference type="GO" id="GO:0046872">
    <property type="term" value="F:metal ion binding"/>
    <property type="evidence" value="ECO:0007669"/>
    <property type="project" value="UniProtKB-KW"/>
</dbReference>
<organism evidence="12 13">
    <name type="scientific">Acidaminobacter hydrogenoformans DSM 2784</name>
    <dbReference type="NCBI Taxonomy" id="1120920"/>
    <lineage>
        <taxon>Bacteria</taxon>
        <taxon>Bacillati</taxon>
        <taxon>Bacillota</taxon>
        <taxon>Clostridia</taxon>
        <taxon>Peptostreptococcales</taxon>
        <taxon>Acidaminobacteraceae</taxon>
        <taxon>Acidaminobacter</taxon>
    </lineage>
</organism>
<dbReference type="OrthoDB" id="9804921at2"/>
<keyword evidence="5 10" id="KW-0547">Nucleotide-binding</keyword>
<evidence type="ECO:0000256" key="2">
    <source>
        <dbReference type="ARBA" id="ARBA00009638"/>
    </source>
</evidence>
<evidence type="ECO:0000256" key="4">
    <source>
        <dbReference type="ARBA" id="ARBA00022723"/>
    </source>
</evidence>
<keyword evidence="6" id="KW-0460">Magnesium</keyword>
<name>A0A1G5RXQ2_9FIRM</name>
<keyword evidence="8 10" id="KW-0717">Septation</keyword>
<dbReference type="Proteomes" id="UP000199208">
    <property type="component" value="Unassembled WGS sequence"/>
</dbReference>
<dbReference type="GO" id="GO:0005525">
    <property type="term" value="F:GTP binding"/>
    <property type="evidence" value="ECO:0007669"/>
    <property type="project" value="UniProtKB-UniRule"/>
</dbReference>
<gene>
    <name evidence="10" type="primary">engB</name>
    <name evidence="12" type="ORF">SAMN03080599_01505</name>
</gene>
<keyword evidence="7 10" id="KW-0342">GTP-binding</keyword>
<evidence type="ECO:0000313" key="13">
    <source>
        <dbReference type="Proteomes" id="UP000199208"/>
    </source>
</evidence>
<dbReference type="GO" id="GO:0000917">
    <property type="term" value="P:division septum assembly"/>
    <property type="evidence" value="ECO:0007669"/>
    <property type="project" value="UniProtKB-KW"/>
</dbReference>
<evidence type="ECO:0000256" key="8">
    <source>
        <dbReference type="ARBA" id="ARBA00023210"/>
    </source>
</evidence>
<keyword evidence="13" id="KW-1185">Reference proteome</keyword>
<dbReference type="CDD" id="cd01876">
    <property type="entry name" value="YihA_EngB"/>
    <property type="match status" value="1"/>
</dbReference>
<dbReference type="PANTHER" id="PTHR11649">
    <property type="entry name" value="MSS1/TRME-RELATED GTP-BINDING PROTEIN"/>
    <property type="match status" value="1"/>
</dbReference>
<evidence type="ECO:0000256" key="5">
    <source>
        <dbReference type="ARBA" id="ARBA00022741"/>
    </source>
</evidence>
<protein>
    <recommendedName>
        <fullName evidence="10">Probable GTP-binding protein EngB</fullName>
    </recommendedName>
</protein>
<keyword evidence="4" id="KW-0479">Metal-binding</keyword>
<evidence type="ECO:0000256" key="7">
    <source>
        <dbReference type="ARBA" id="ARBA00023134"/>
    </source>
</evidence>
<evidence type="ECO:0000313" key="12">
    <source>
        <dbReference type="EMBL" id="SCZ78915.1"/>
    </source>
</evidence>
<evidence type="ECO:0000256" key="6">
    <source>
        <dbReference type="ARBA" id="ARBA00022842"/>
    </source>
</evidence>
<dbReference type="FunFam" id="3.40.50.300:FF:000098">
    <property type="entry name" value="Probable GTP-binding protein EngB"/>
    <property type="match status" value="1"/>
</dbReference>
<dbReference type="PROSITE" id="PS51706">
    <property type="entry name" value="G_ENGB"/>
    <property type="match status" value="1"/>
</dbReference>
<dbReference type="SUPFAM" id="SSF52540">
    <property type="entry name" value="P-loop containing nucleoside triphosphate hydrolases"/>
    <property type="match status" value="1"/>
</dbReference>
<dbReference type="EMBL" id="FMWL01000005">
    <property type="protein sequence ID" value="SCZ78915.1"/>
    <property type="molecule type" value="Genomic_DNA"/>
</dbReference>
<dbReference type="InterPro" id="IPR030393">
    <property type="entry name" value="G_ENGB_dom"/>
</dbReference>
<dbReference type="AlphaFoldDB" id="A0A1G5RXQ2"/>
<keyword evidence="9 10" id="KW-0131">Cell cycle</keyword>
<dbReference type="InterPro" id="IPR027417">
    <property type="entry name" value="P-loop_NTPase"/>
</dbReference>
<evidence type="ECO:0000256" key="10">
    <source>
        <dbReference type="HAMAP-Rule" id="MF_00321"/>
    </source>
</evidence>
<reference evidence="12 13" key="1">
    <citation type="submission" date="2016-10" db="EMBL/GenBank/DDBJ databases">
        <authorList>
            <person name="de Groot N.N."/>
        </authorList>
    </citation>
    <scope>NUCLEOTIDE SEQUENCE [LARGE SCALE GENOMIC DNA]</scope>
    <source>
        <strain evidence="12 13">DSM 2784</strain>
    </source>
</reference>
<evidence type="ECO:0000256" key="1">
    <source>
        <dbReference type="ARBA" id="ARBA00001946"/>
    </source>
</evidence>
<dbReference type="Pfam" id="PF01926">
    <property type="entry name" value="MMR_HSR1"/>
    <property type="match status" value="1"/>
</dbReference>
<evidence type="ECO:0000259" key="11">
    <source>
        <dbReference type="PROSITE" id="PS51706"/>
    </source>
</evidence>
<dbReference type="STRING" id="1120920.SAMN03080599_01505"/>
<keyword evidence="3 10" id="KW-0132">Cell division</keyword>
<comment type="function">
    <text evidence="10">Necessary for normal cell division and for the maintenance of normal septation.</text>
</comment>